<dbReference type="NCBIfam" id="TIGR00738">
    <property type="entry name" value="rrf2_super"/>
    <property type="match status" value="1"/>
</dbReference>
<sequence length="81" mass="8751">MVFLTLAPKGKAIGVEPLAKIQDLSPTYLSKILTKLVKAGLIESTPGAKGGYTLIKRKEDIFFLDVIQAVEGQTNLFFAAL</sequence>
<proteinExistence type="predicted"/>
<dbReference type="InterPro" id="IPR000944">
    <property type="entry name" value="Tscrpt_reg_Rrf2"/>
</dbReference>
<evidence type="ECO:0008006" key="3">
    <source>
        <dbReference type="Google" id="ProtNLM"/>
    </source>
</evidence>
<reference evidence="1 2" key="1">
    <citation type="submission" date="2019-12" db="EMBL/GenBank/DDBJ databases">
        <title>Full genome sequence of a Bacillus safensis strain isolated from commercially available natto in Indonesia.</title>
        <authorList>
            <person name="Yoshida M."/>
            <person name="Uomi M."/>
            <person name="Waturangi D."/>
            <person name="Ekaputri J.J."/>
            <person name="Setiamarga D.H.E."/>
        </authorList>
    </citation>
    <scope>NUCLEOTIDE SEQUENCE [LARGE SCALE GENOMIC DNA]</scope>
    <source>
        <strain evidence="1 2">IDN1</strain>
    </source>
</reference>
<dbReference type="EMBL" id="AP021906">
    <property type="protein sequence ID" value="BBP87702.1"/>
    <property type="molecule type" value="Genomic_DNA"/>
</dbReference>
<gene>
    <name evidence="1" type="ORF">BsIDN1_13200</name>
</gene>
<dbReference type="InterPro" id="IPR030489">
    <property type="entry name" value="TR_Rrf2-type_CS"/>
</dbReference>
<dbReference type="PROSITE" id="PS01332">
    <property type="entry name" value="HTH_RRF2_1"/>
    <property type="match status" value="1"/>
</dbReference>
<evidence type="ECO:0000313" key="2">
    <source>
        <dbReference type="Proteomes" id="UP000464658"/>
    </source>
</evidence>
<evidence type="ECO:0000313" key="1">
    <source>
        <dbReference type="EMBL" id="BBP87702.1"/>
    </source>
</evidence>
<dbReference type="GO" id="GO:0003700">
    <property type="term" value="F:DNA-binding transcription factor activity"/>
    <property type="evidence" value="ECO:0007669"/>
    <property type="project" value="TreeGrafter"/>
</dbReference>
<dbReference type="Pfam" id="PF02082">
    <property type="entry name" value="Rrf2"/>
    <property type="match status" value="1"/>
</dbReference>
<organism evidence="1 2">
    <name type="scientific">Bacillus safensis</name>
    <dbReference type="NCBI Taxonomy" id="561879"/>
    <lineage>
        <taxon>Bacteria</taxon>
        <taxon>Bacillati</taxon>
        <taxon>Bacillota</taxon>
        <taxon>Bacilli</taxon>
        <taxon>Bacillales</taxon>
        <taxon>Bacillaceae</taxon>
        <taxon>Bacillus</taxon>
    </lineage>
</organism>
<dbReference type="InterPro" id="IPR036388">
    <property type="entry name" value="WH-like_DNA-bd_sf"/>
</dbReference>
<name>A0A5S9M4Q1_BACIA</name>
<dbReference type="SUPFAM" id="SSF46785">
    <property type="entry name" value="Winged helix' DNA-binding domain"/>
    <property type="match status" value="1"/>
</dbReference>
<dbReference type="PANTHER" id="PTHR33221">
    <property type="entry name" value="WINGED HELIX-TURN-HELIX TRANSCRIPTIONAL REGULATOR, RRF2 FAMILY"/>
    <property type="match status" value="1"/>
</dbReference>
<dbReference type="AlphaFoldDB" id="A0A5S9M4Q1"/>
<dbReference type="Proteomes" id="UP000464658">
    <property type="component" value="Chromosome"/>
</dbReference>
<protein>
    <recommendedName>
        <fullName evidence="3">Rrf2 family transcriptional regulator</fullName>
    </recommendedName>
</protein>
<dbReference type="InterPro" id="IPR036390">
    <property type="entry name" value="WH_DNA-bd_sf"/>
</dbReference>
<dbReference type="Gene3D" id="1.10.10.10">
    <property type="entry name" value="Winged helix-like DNA-binding domain superfamily/Winged helix DNA-binding domain"/>
    <property type="match status" value="1"/>
</dbReference>
<accession>A0A5S9M4Q1</accession>
<dbReference type="PROSITE" id="PS51197">
    <property type="entry name" value="HTH_RRF2_2"/>
    <property type="match status" value="1"/>
</dbReference>
<dbReference type="PANTHER" id="PTHR33221:SF9">
    <property type="entry name" value="RRF2 FAMILY PROTEIN"/>
    <property type="match status" value="1"/>
</dbReference>
<dbReference type="GO" id="GO:0005829">
    <property type="term" value="C:cytosol"/>
    <property type="evidence" value="ECO:0007669"/>
    <property type="project" value="TreeGrafter"/>
</dbReference>